<protein>
    <submittedName>
        <fullName evidence="2">Nucleic acid-binding protein</fullName>
    </submittedName>
</protein>
<gene>
    <name evidence="2" type="ORF">FH603_2529</name>
</gene>
<dbReference type="EMBL" id="VFIA01000013">
    <property type="protein sequence ID" value="MBC3792020.1"/>
    <property type="molecule type" value="Genomic_DNA"/>
</dbReference>
<keyword evidence="3" id="KW-1185">Reference proteome</keyword>
<evidence type="ECO:0000259" key="1">
    <source>
        <dbReference type="Pfam" id="PF10130"/>
    </source>
</evidence>
<feature type="domain" description="PIN" evidence="1">
    <location>
        <begin position="5"/>
        <end position="125"/>
    </location>
</feature>
<dbReference type="Pfam" id="PF10130">
    <property type="entry name" value="PIN_2"/>
    <property type="match status" value="1"/>
</dbReference>
<reference evidence="2 3" key="1">
    <citation type="submission" date="2019-06" db="EMBL/GenBank/DDBJ databases">
        <title>Spirosoma utsteinense sp. nov. isolated from Antarctic ice-free soils.</title>
        <authorList>
            <person name="Tahon G."/>
        </authorList>
    </citation>
    <scope>NUCLEOTIDE SEQUENCE [LARGE SCALE GENOMIC DNA]</scope>
    <source>
        <strain evidence="2 3">LMG 31447</strain>
    </source>
</reference>
<evidence type="ECO:0000313" key="3">
    <source>
        <dbReference type="Proteomes" id="UP000700732"/>
    </source>
</evidence>
<evidence type="ECO:0000313" key="2">
    <source>
        <dbReference type="EMBL" id="MBC3792020.1"/>
    </source>
</evidence>
<dbReference type="InterPro" id="IPR029060">
    <property type="entry name" value="PIN-like_dom_sf"/>
</dbReference>
<proteinExistence type="predicted"/>
<comment type="caution">
    <text evidence="2">The sequence shown here is derived from an EMBL/GenBank/DDBJ whole genome shotgun (WGS) entry which is preliminary data.</text>
</comment>
<dbReference type="Proteomes" id="UP000700732">
    <property type="component" value="Unassembled WGS sequence"/>
</dbReference>
<dbReference type="InterPro" id="IPR002716">
    <property type="entry name" value="PIN_dom"/>
</dbReference>
<sequence length="135" mass="15512">MTSVVIDTNLFFAALRTPNNFVRDTLDRSDLRFIAPNFLVVELFKYKDELVTKSKVTEDEVYELLSLLLHRITFINESAVSLGNIIHAFRLCSGVDEKDTPFVALALEYDAQLWTRDRELKDGLSAKGFFHFFDA</sequence>
<dbReference type="RefSeq" id="WP_186737817.1">
    <property type="nucleotide sequence ID" value="NZ_VFIA01000013.1"/>
</dbReference>
<dbReference type="SUPFAM" id="SSF88723">
    <property type="entry name" value="PIN domain-like"/>
    <property type="match status" value="1"/>
</dbReference>
<dbReference type="CDD" id="cd09871">
    <property type="entry name" value="PIN_MtVapC28-VapC30-like"/>
    <property type="match status" value="1"/>
</dbReference>
<accession>A0ABR6W610</accession>
<organism evidence="2 3">
    <name type="scientific">Spirosoma utsteinense</name>
    <dbReference type="NCBI Taxonomy" id="2585773"/>
    <lineage>
        <taxon>Bacteria</taxon>
        <taxon>Pseudomonadati</taxon>
        <taxon>Bacteroidota</taxon>
        <taxon>Cytophagia</taxon>
        <taxon>Cytophagales</taxon>
        <taxon>Cytophagaceae</taxon>
        <taxon>Spirosoma</taxon>
    </lineage>
</organism>
<name>A0ABR6W610_9BACT</name>
<dbReference type="Gene3D" id="3.40.50.1010">
    <property type="entry name" value="5'-nuclease"/>
    <property type="match status" value="1"/>
</dbReference>